<protein>
    <submittedName>
        <fullName evidence="5">NAD(P) transhydrogenase subunit beta</fullName>
    </submittedName>
</protein>
<keyword evidence="6" id="KW-1185">Reference proteome</keyword>
<feature type="transmembrane region" description="Helical" evidence="3">
    <location>
        <begin position="12"/>
        <end position="34"/>
    </location>
</feature>
<reference evidence="5 6" key="1">
    <citation type="submission" date="2016-11" db="EMBL/GenBank/DDBJ databases">
        <authorList>
            <person name="Jaros S."/>
            <person name="Januszkiewicz K."/>
            <person name="Wedrychowicz H."/>
        </authorList>
    </citation>
    <scope>NUCLEOTIDE SEQUENCE [LARGE SCALE GENOMIC DNA]</scope>
    <source>
        <strain evidence="5 6">GAS95</strain>
    </source>
</reference>
<keyword evidence="3" id="KW-0812">Transmembrane</keyword>
<gene>
    <name evidence="5" type="ORF">SAMN05444165_1089</name>
</gene>
<feature type="transmembrane region" description="Helical" evidence="3">
    <location>
        <begin position="129"/>
        <end position="154"/>
    </location>
</feature>
<evidence type="ECO:0000256" key="3">
    <source>
        <dbReference type="SAM" id="Phobius"/>
    </source>
</evidence>
<keyword evidence="1" id="KW-0520">NAD</keyword>
<dbReference type="AlphaFoldDB" id="A0A1N6H0M2"/>
<evidence type="ECO:0000256" key="2">
    <source>
        <dbReference type="SAM" id="MobiDB-lite"/>
    </source>
</evidence>
<keyword evidence="3" id="KW-0472">Membrane</keyword>
<dbReference type="RefSeq" id="WP_074294573.1">
    <property type="nucleotide sequence ID" value="NZ_FSRU01000001.1"/>
</dbReference>
<organism evidence="5 6">
    <name type="scientific">Paraburkholderia phenazinium</name>
    <dbReference type="NCBI Taxonomy" id="60549"/>
    <lineage>
        <taxon>Bacteria</taxon>
        <taxon>Pseudomonadati</taxon>
        <taxon>Pseudomonadota</taxon>
        <taxon>Betaproteobacteria</taxon>
        <taxon>Burkholderiales</taxon>
        <taxon>Burkholderiaceae</taxon>
        <taxon>Paraburkholderia</taxon>
    </lineage>
</organism>
<name>A0A1N6H0M2_9BURK</name>
<sequence length="335" mass="35719">MPELRGDTVWVAVSFLLSILLAAVLAGVAQLAGVSRCEHESQLKPWRAMVATAMLAGVLAAGIGMAAEGVVAAVAGAALGARFVRLHDFSARPQRVALLGGGVGLAAMSGGFERYLSSASCGEWACIEVYGAVFIGALIFAVSAMLWCMSRGWLVAQAGVHPGTDVVNLMALLLCVWMGYGFVTAQAQPFGLAVLLAMSLLSTALGAHLMMNAGTGRGRYAFASGWVGQRSTVRCGVVQRRSVIDVLEGFEWPDDHMPALLDDDFAQSWALLDDPHAVVETLRVGACRRERSVGHALARGDRGRYRLRCRQSHRGARHGAMRQLKRSEPEDESEA</sequence>
<accession>A0A1N6H0M2</accession>
<feature type="domain" description="NADP transhydrogenase beta-like" evidence="4">
    <location>
        <begin position="24"/>
        <end position="215"/>
    </location>
</feature>
<evidence type="ECO:0000313" key="5">
    <source>
        <dbReference type="EMBL" id="SIO13262.1"/>
    </source>
</evidence>
<evidence type="ECO:0000313" key="6">
    <source>
        <dbReference type="Proteomes" id="UP000185151"/>
    </source>
</evidence>
<proteinExistence type="predicted"/>
<evidence type="ECO:0000259" key="4">
    <source>
        <dbReference type="Pfam" id="PF02233"/>
    </source>
</evidence>
<dbReference type="OrthoDB" id="9091495at2"/>
<dbReference type="Pfam" id="PF02233">
    <property type="entry name" value="PNTB"/>
    <property type="match status" value="1"/>
</dbReference>
<evidence type="ECO:0000256" key="1">
    <source>
        <dbReference type="ARBA" id="ARBA00023027"/>
    </source>
</evidence>
<dbReference type="InterPro" id="IPR034300">
    <property type="entry name" value="PNTB-like"/>
</dbReference>
<feature type="compositionally biased region" description="Basic residues" evidence="2">
    <location>
        <begin position="312"/>
        <end position="324"/>
    </location>
</feature>
<feature type="transmembrane region" description="Helical" evidence="3">
    <location>
        <begin position="189"/>
        <end position="210"/>
    </location>
</feature>
<keyword evidence="3" id="KW-1133">Transmembrane helix</keyword>
<feature type="region of interest" description="Disordered" evidence="2">
    <location>
        <begin position="312"/>
        <end position="335"/>
    </location>
</feature>
<dbReference type="EMBL" id="FSRU01000001">
    <property type="protein sequence ID" value="SIO13262.1"/>
    <property type="molecule type" value="Genomic_DNA"/>
</dbReference>
<feature type="transmembrane region" description="Helical" evidence="3">
    <location>
        <begin position="166"/>
        <end position="183"/>
    </location>
</feature>
<feature type="transmembrane region" description="Helical" evidence="3">
    <location>
        <begin position="96"/>
        <end position="117"/>
    </location>
</feature>
<dbReference type="Proteomes" id="UP000185151">
    <property type="component" value="Unassembled WGS sequence"/>
</dbReference>